<dbReference type="GO" id="GO:0008716">
    <property type="term" value="F:D-alanine-D-alanine ligase activity"/>
    <property type="evidence" value="ECO:0007669"/>
    <property type="project" value="InterPro"/>
</dbReference>
<dbReference type="GO" id="GO:0005524">
    <property type="term" value="F:ATP binding"/>
    <property type="evidence" value="ECO:0007669"/>
    <property type="project" value="UniProtKB-KW"/>
</dbReference>
<sequence length="223" mass="25469">MGGISAEKEISILSGRACVRALKKKKYKVKVLDPKGNFINEIRKIKPKIVFNALHGRFGEDGYIQSILDAEKIKYTHSGVLASSIAIDKEVSKKIFIKNKINTPKFFVYNFNNSLNIHTLIKKSKINFPVVIKPINEGSSIGVYICTKKNLNKNLKKLRKYNKILVEKYILGREIQVAVMNNKPLGAIELKPKRKFYDYHAKYSSKAKTKHIMPAPLESKKYK</sequence>
<keyword evidence="7" id="KW-0133">Cell shape</keyword>
<reference evidence="11" key="1">
    <citation type="submission" date="2018-05" db="EMBL/GenBank/DDBJ databases">
        <authorList>
            <person name="Lanie J.A."/>
            <person name="Ng W.-L."/>
            <person name="Kazmierczak K.M."/>
            <person name="Andrzejewski T.M."/>
            <person name="Davidsen T.M."/>
            <person name="Wayne K.J."/>
            <person name="Tettelin H."/>
            <person name="Glass J.I."/>
            <person name="Rusch D."/>
            <person name="Podicherti R."/>
            <person name="Tsui H.-C.T."/>
            <person name="Winkler M.E."/>
        </authorList>
    </citation>
    <scope>NUCLEOTIDE SEQUENCE</scope>
</reference>
<dbReference type="Gene3D" id="3.30.1490.20">
    <property type="entry name" value="ATP-grasp fold, A domain"/>
    <property type="match status" value="1"/>
</dbReference>
<evidence type="ECO:0000256" key="6">
    <source>
        <dbReference type="ARBA" id="ARBA00022840"/>
    </source>
</evidence>
<protein>
    <recommendedName>
        <fullName evidence="10">ATP-grasp domain-containing protein</fullName>
    </recommendedName>
</protein>
<dbReference type="InterPro" id="IPR013815">
    <property type="entry name" value="ATP_grasp_subdomain_1"/>
</dbReference>
<accession>A0A381Y7R8</accession>
<evidence type="ECO:0000256" key="5">
    <source>
        <dbReference type="ARBA" id="ARBA00022741"/>
    </source>
</evidence>
<evidence type="ECO:0000256" key="3">
    <source>
        <dbReference type="ARBA" id="ARBA00022490"/>
    </source>
</evidence>
<evidence type="ECO:0000256" key="8">
    <source>
        <dbReference type="ARBA" id="ARBA00022984"/>
    </source>
</evidence>
<dbReference type="GO" id="GO:0008360">
    <property type="term" value="P:regulation of cell shape"/>
    <property type="evidence" value="ECO:0007669"/>
    <property type="project" value="UniProtKB-KW"/>
</dbReference>
<dbReference type="InterPro" id="IPR011761">
    <property type="entry name" value="ATP-grasp"/>
</dbReference>
<evidence type="ECO:0000256" key="4">
    <source>
        <dbReference type="ARBA" id="ARBA00022598"/>
    </source>
</evidence>
<feature type="non-terminal residue" evidence="11">
    <location>
        <position position="223"/>
    </location>
</feature>
<keyword evidence="3" id="KW-0963">Cytoplasm</keyword>
<dbReference type="PANTHER" id="PTHR23132">
    <property type="entry name" value="D-ALANINE--D-ALANINE LIGASE"/>
    <property type="match status" value="1"/>
</dbReference>
<dbReference type="Gene3D" id="3.30.470.20">
    <property type="entry name" value="ATP-grasp fold, B domain"/>
    <property type="match status" value="1"/>
</dbReference>
<evidence type="ECO:0000259" key="10">
    <source>
        <dbReference type="PROSITE" id="PS50975"/>
    </source>
</evidence>
<dbReference type="GO" id="GO:0071555">
    <property type="term" value="P:cell wall organization"/>
    <property type="evidence" value="ECO:0007669"/>
    <property type="project" value="UniProtKB-KW"/>
</dbReference>
<evidence type="ECO:0000256" key="7">
    <source>
        <dbReference type="ARBA" id="ARBA00022960"/>
    </source>
</evidence>
<name>A0A381Y7R8_9ZZZZ</name>
<evidence type="ECO:0000313" key="11">
    <source>
        <dbReference type="EMBL" id="SVA73109.1"/>
    </source>
</evidence>
<keyword evidence="5" id="KW-0547">Nucleotide-binding</keyword>
<dbReference type="GO" id="GO:0005737">
    <property type="term" value="C:cytoplasm"/>
    <property type="evidence" value="ECO:0007669"/>
    <property type="project" value="UniProtKB-SubCell"/>
</dbReference>
<dbReference type="InterPro" id="IPR000291">
    <property type="entry name" value="D-Ala_lig_Van_CS"/>
</dbReference>
<gene>
    <name evidence="11" type="ORF">METZ01_LOCUS125963</name>
</gene>
<dbReference type="SUPFAM" id="SSF52440">
    <property type="entry name" value="PreATP-grasp domain"/>
    <property type="match status" value="1"/>
</dbReference>
<dbReference type="GO" id="GO:0009252">
    <property type="term" value="P:peptidoglycan biosynthetic process"/>
    <property type="evidence" value="ECO:0007669"/>
    <property type="project" value="UniProtKB-KW"/>
</dbReference>
<keyword evidence="4" id="KW-0436">Ligase</keyword>
<organism evidence="11">
    <name type="scientific">marine metagenome</name>
    <dbReference type="NCBI Taxonomy" id="408172"/>
    <lineage>
        <taxon>unclassified sequences</taxon>
        <taxon>metagenomes</taxon>
        <taxon>ecological metagenomes</taxon>
    </lineage>
</organism>
<dbReference type="NCBIfam" id="NF002378">
    <property type="entry name" value="PRK01372.1"/>
    <property type="match status" value="1"/>
</dbReference>
<dbReference type="GO" id="GO:0046872">
    <property type="term" value="F:metal ion binding"/>
    <property type="evidence" value="ECO:0007669"/>
    <property type="project" value="InterPro"/>
</dbReference>
<dbReference type="EMBL" id="UINC01017593">
    <property type="protein sequence ID" value="SVA73109.1"/>
    <property type="molecule type" value="Genomic_DNA"/>
</dbReference>
<evidence type="ECO:0000256" key="1">
    <source>
        <dbReference type="ARBA" id="ARBA00004496"/>
    </source>
</evidence>
<dbReference type="InterPro" id="IPR011095">
    <property type="entry name" value="Dala_Dala_lig_C"/>
</dbReference>
<keyword evidence="8" id="KW-0573">Peptidoglycan synthesis</keyword>
<comment type="subcellular location">
    <subcellularLocation>
        <location evidence="1">Cytoplasm</location>
    </subcellularLocation>
</comment>
<evidence type="ECO:0000256" key="9">
    <source>
        <dbReference type="ARBA" id="ARBA00023316"/>
    </source>
</evidence>
<feature type="domain" description="ATP-grasp" evidence="10">
    <location>
        <begin position="93"/>
        <end position="183"/>
    </location>
</feature>
<comment type="similarity">
    <text evidence="2">Belongs to the D-alanine--D-alanine ligase family.</text>
</comment>
<dbReference type="AlphaFoldDB" id="A0A381Y7R8"/>
<dbReference type="Gene3D" id="3.40.50.20">
    <property type="match status" value="1"/>
</dbReference>
<keyword evidence="6" id="KW-0067">ATP-binding</keyword>
<dbReference type="SUPFAM" id="SSF56059">
    <property type="entry name" value="Glutathione synthetase ATP-binding domain-like"/>
    <property type="match status" value="1"/>
</dbReference>
<dbReference type="PANTHER" id="PTHR23132:SF23">
    <property type="entry name" value="D-ALANINE--D-ALANINE LIGASE B"/>
    <property type="match status" value="1"/>
</dbReference>
<dbReference type="PROSITE" id="PS50975">
    <property type="entry name" value="ATP_GRASP"/>
    <property type="match status" value="1"/>
</dbReference>
<evidence type="ECO:0000256" key="2">
    <source>
        <dbReference type="ARBA" id="ARBA00010871"/>
    </source>
</evidence>
<proteinExistence type="inferred from homology"/>
<keyword evidence="9" id="KW-0961">Cell wall biogenesis/degradation</keyword>
<dbReference type="Pfam" id="PF07478">
    <property type="entry name" value="Dala_Dala_lig_C"/>
    <property type="match status" value="1"/>
</dbReference>
<dbReference type="PROSITE" id="PS00843">
    <property type="entry name" value="DALA_DALA_LIGASE_1"/>
    <property type="match status" value="1"/>
</dbReference>
<dbReference type="InterPro" id="IPR016185">
    <property type="entry name" value="PreATP-grasp_dom_sf"/>
</dbReference>